<keyword evidence="3 5" id="KW-1133">Transmembrane helix</keyword>
<feature type="transmembrane region" description="Helical" evidence="5">
    <location>
        <begin position="169"/>
        <end position="193"/>
    </location>
</feature>
<organism evidence="7">
    <name type="scientific">Schizocladia ischiensis</name>
    <dbReference type="NCBI Taxonomy" id="196139"/>
    <lineage>
        <taxon>Eukaryota</taxon>
        <taxon>Sar</taxon>
        <taxon>Stramenopiles</taxon>
        <taxon>Ochrophyta</taxon>
        <taxon>PX clade</taxon>
        <taxon>Schizocladiophyceae</taxon>
        <taxon>Schizocladiales</taxon>
        <taxon>Schizocladiaceae</taxon>
        <taxon>Schizocladia</taxon>
    </lineage>
</organism>
<evidence type="ECO:0000256" key="5">
    <source>
        <dbReference type="SAM" id="Phobius"/>
    </source>
</evidence>
<geneLocation type="mitochondrion" evidence="7"/>
<dbReference type="GO" id="GO:0042773">
    <property type="term" value="P:ATP synthesis coupled electron transport"/>
    <property type="evidence" value="ECO:0007669"/>
    <property type="project" value="InterPro"/>
</dbReference>
<sequence length="492" mass="53903">MKSVVFLQNDVESLLPELFLALAILVVLLHGAFMVIPATSLSTLLTPSLSRLTSLALIFTSALVLNNPLLGQSICHSAFVLDALGNTAKFLSLLALLACVVLGQNYLESTGISAYEVFVLILIASLSLCFLLSSYDLLSVYLSLEMLSLVFYTLACLKRDSAFSTEAALKYFILGALASAFFLFGSSLIYAYMGTTNFAQLALLSQDLEPRPLIVNLGIVFVASTFFFKLGGAPFHMWVPDVYEGAPTSFSQVFAVVPKLSLLVVLSRFFYTAFWSFSPTWEILLLLCGAMSLYIGCMGGLAQTKLKRLLAYSGISHVGFMCAAMSTGCLEGNQGVFFYAFLYMLTTIYLWTYAMHLEPARRGLLTLVDSIGVFQANPVLALTTVLVLFSLAGIPPLGGFFAKLNVFVSLIESSYYLVALIAVVCSVISTFYYIRMVKILYFEKAYTWGFFPPMSKVKGGLMGLCAGLLIFFLLGPNLFYYLSYKMSLSLFA</sequence>
<keyword evidence="2 5" id="KW-0812">Transmembrane</keyword>
<gene>
    <name evidence="7" type="primary">nad2</name>
</gene>
<reference evidence="7" key="1">
    <citation type="submission" date="2020-03" db="EMBL/GenBank/DDBJ databases">
        <title>Schizocladia ischiensis organellar genomes: estimating the origin of multicellularity in heterokonts and the emergence of shallow ocean ecosystems.</title>
        <authorList>
            <person name="Phillips N."/>
            <person name="Brawn E.L."/>
            <person name="Boore J."/>
            <person name="Cheda B."/>
            <person name="Salomon M."/>
            <person name="Kawai H."/>
            <person name="Yamagishi T."/>
        </authorList>
    </citation>
    <scope>NUCLEOTIDE SEQUENCE</scope>
</reference>
<dbReference type="InterPro" id="IPR010096">
    <property type="entry name" value="NADH-Q_OxRdtase_suN/2"/>
</dbReference>
<dbReference type="HAMAP" id="MF_00445">
    <property type="entry name" value="NDH1_NuoN_1"/>
    <property type="match status" value="1"/>
</dbReference>
<dbReference type="NCBIfam" id="TIGR01770">
    <property type="entry name" value="NDH_I_N"/>
    <property type="match status" value="1"/>
</dbReference>
<feature type="transmembrane region" description="Helical" evidence="5">
    <location>
        <begin position="336"/>
        <end position="355"/>
    </location>
</feature>
<evidence type="ECO:0000313" key="7">
    <source>
        <dbReference type="EMBL" id="QOW07601.1"/>
    </source>
</evidence>
<feature type="transmembrane region" description="Helical" evidence="5">
    <location>
        <begin position="213"/>
        <end position="232"/>
    </location>
</feature>
<accession>A0A7S6UA41</accession>
<feature type="transmembrane region" description="Helical" evidence="5">
    <location>
        <begin position="114"/>
        <end position="133"/>
    </location>
</feature>
<name>A0A7S6UA41_9STRA</name>
<dbReference type="RefSeq" id="YP_010032387.1">
    <property type="nucleotide sequence ID" value="NC_053869.1"/>
</dbReference>
<feature type="transmembrane region" description="Helical" evidence="5">
    <location>
        <begin position="414"/>
        <end position="434"/>
    </location>
</feature>
<feature type="transmembrane region" description="Helical" evidence="5">
    <location>
        <begin position="283"/>
        <end position="302"/>
    </location>
</feature>
<feature type="transmembrane region" description="Helical" evidence="5">
    <location>
        <begin position="20"/>
        <end position="45"/>
    </location>
</feature>
<dbReference type="GeneID" id="63377903"/>
<evidence type="ECO:0000256" key="4">
    <source>
        <dbReference type="ARBA" id="ARBA00023136"/>
    </source>
</evidence>
<evidence type="ECO:0000256" key="3">
    <source>
        <dbReference type="ARBA" id="ARBA00022989"/>
    </source>
</evidence>
<comment type="subcellular location">
    <subcellularLocation>
        <location evidence="1">Membrane</location>
        <topology evidence="1">Multi-pass membrane protein</topology>
    </subcellularLocation>
</comment>
<dbReference type="InterPro" id="IPR001750">
    <property type="entry name" value="ND/Mrp_TM"/>
</dbReference>
<evidence type="ECO:0000256" key="1">
    <source>
        <dbReference type="ARBA" id="ARBA00004141"/>
    </source>
</evidence>
<feature type="domain" description="NADH:quinone oxidoreductase/Mrp antiporter transmembrane" evidence="6">
    <location>
        <begin position="134"/>
        <end position="429"/>
    </location>
</feature>
<feature type="transmembrane region" description="Helical" evidence="5">
    <location>
        <begin position="461"/>
        <end position="482"/>
    </location>
</feature>
<evidence type="ECO:0000256" key="2">
    <source>
        <dbReference type="ARBA" id="ARBA00022692"/>
    </source>
</evidence>
<feature type="transmembrane region" description="Helical" evidence="5">
    <location>
        <begin position="253"/>
        <end position="271"/>
    </location>
</feature>
<dbReference type="AlphaFoldDB" id="A0A7S6UA41"/>
<dbReference type="GO" id="GO:0016020">
    <property type="term" value="C:membrane"/>
    <property type="evidence" value="ECO:0007669"/>
    <property type="project" value="UniProtKB-SubCell"/>
</dbReference>
<keyword evidence="4 5" id="KW-0472">Membrane</keyword>
<dbReference type="Pfam" id="PF00361">
    <property type="entry name" value="Proton_antipo_M"/>
    <property type="match status" value="1"/>
</dbReference>
<proteinExistence type="inferred from homology"/>
<feature type="transmembrane region" description="Helical" evidence="5">
    <location>
        <begin position="309"/>
        <end position="330"/>
    </location>
</feature>
<feature type="transmembrane region" description="Helical" evidence="5">
    <location>
        <begin position="139"/>
        <end position="157"/>
    </location>
</feature>
<feature type="transmembrane region" description="Helical" evidence="5">
    <location>
        <begin position="367"/>
        <end position="394"/>
    </location>
</feature>
<keyword evidence="7" id="KW-0496">Mitochondrion</keyword>
<protein>
    <submittedName>
        <fullName evidence="7">Nad2</fullName>
    </submittedName>
</protein>
<dbReference type="GO" id="GO:0008137">
    <property type="term" value="F:NADH dehydrogenase (ubiquinone) activity"/>
    <property type="evidence" value="ECO:0007669"/>
    <property type="project" value="InterPro"/>
</dbReference>
<feature type="transmembrane region" description="Helical" evidence="5">
    <location>
        <begin position="52"/>
        <end position="70"/>
    </location>
</feature>
<dbReference type="PANTHER" id="PTHR22773">
    <property type="entry name" value="NADH DEHYDROGENASE"/>
    <property type="match status" value="1"/>
</dbReference>
<evidence type="ECO:0000259" key="6">
    <source>
        <dbReference type="Pfam" id="PF00361"/>
    </source>
</evidence>
<dbReference type="EMBL" id="MT259947">
    <property type="protein sequence ID" value="QOW07601.1"/>
    <property type="molecule type" value="Genomic_DNA"/>
</dbReference>